<evidence type="ECO:0000313" key="3">
    <source>
        <dbReference type="EMBL" id="MDX3132830.1"/>
    </source>
</evidence>
<feature type="chain" id="PRO_5042533791" description="Lipoprotein" evidence="2">
    <location>
        <begin position="25"/>
        <end position="140"/>
    </location>
</feature>
<organism evidence="3 4">
    <name type="scientific">Streptomyces europaeiscabiei</name>
    <dbReference type="NCBI Taxonomy" id="146819"/>
    <lineage>
        <taxon>Bacteria</taxon>
        <taxon>Bacillati</taxon>
        <taxon>Actinomycetota</taxon>
        <taxon>Actinomycetes</taxon>
        <taxon>Kitasatosporales</taxon>
        <taxon>Streptomycetaceae</taxon>
        <taxon>Streptomyces</taxon>
    </lineage>
</organism>
<evidence type="ECO:0000256" key="1">
    <source>
        <dbReference type="SAM" id="MobiDB-lite"/>
    </source>
</evidence>
<evidence type="ECO:0000313" key="4">
    <source>
        <dbReference type="Proteomes" id="UP001273589"/>
    </source>
</evidence>
<feature type="region of interest" description="Disordered" evidence="1">
    <location>
        <begin position="24"/>
        <end position="59"/>
    </location>
</feature>
<dbReference type="EMBL" id="JARAWN010000166">
    <property type="protein sequence ID" value="MDX3132830.1"/>
    <property type="molecule type" value="Genomic_DNA"/>
</dbReference>
<keyword evidence="2" id="KW-0732">Signal</keyword>
<dbReference type="RefSeq" id="WP_319694167.1">
    <property type="nucleotide sequence ID" value="NZ_JARAWN010000166.1"/>
</dbReference>
<dbReference type="PROSITE" id="PS51257">
    <property type="entry name" value="PROKAR_LIPOPROTEIN"/>
    <property type="match status" value="1"/>
</dbReference>
<accession>A0AAJ2PSG2</accession>
<proteinExistence type="predicted"/>
<evidence type="ECO:0008006" key="5">
    <source>
        <dbReference type="Google" id="ProtNLM"/>
    </source>
</evidence>
<dbReference type="AlphaFoldDB" id="A0AAJ2PSG2"/>
<name>A0AAJ2PSG2_9ACTN</name>
<feature type="signal peptide" evidence="2">
    <location>
        <begin position="1"/>
        <end position="24"/>
    </location>
</feature>
<protein>
    <recommendedName>
        <fullName evidence="5">Lipoprotein</fullName>
    </recommendedName>
</protein>
<sequence>MNVSRQAAVLFLSAGLLLSGCSSSSGSPGGEGYTGPTLPARTVAEGEWQEGPAKPKQHKPYPYDINTHCGIKWLHFGGRWWVLDSVFPGVEQVKGEPPSRESERLAGYMTLIGPDTANFDAVQMPTMQFVPAEDEPPGCA</sequence>
<comment type="caution">
    <text evidence="3">The sequence shown here is derived from an EMBL/GenBank/DDBJ whole genome shotgun (WGS) entry which is preliminary data.</text>
</comment>
<evidence type="ECO:0000256" key="2">
    <source>
        <dbReference type="SAM" id="SignalP"/>
    </source>
</evidence>
<dbReference type="Proteomes" id="UP001273589">
    <property type="component" value="Unassembled WGS sequence"/>
</dbReference>
<gene>
    <name evidence="3" type="ORF">PV367_24320</name>
</gene>
<reference evidence="3" key="1">
    <citation type="journal article" date="2023" name="Microb. Genom.">
        <title>Mesoterricola silvestris gen. nov., sp. nov., Mesoterricola sediminis sp. nov., Geothrix oryzae sp. nov., Geothrix edaphica sp. nov., Geothrix rubra sp. nov., and Geothrix limicola sp. nov., six novel members of Acidobacteriota isolated from soils.</title>
        <authorList>
            <person name="Weisberg A.J."/>
            <person name="Pearce E."/>
            <person name="Kramer C.G."/>
            <person name="Chang J.H."/>
            <person name="Clarke C.R."/>
        </authorList>
    </citation>
    <scope>NUCLEOTIDE SEQUENCE</scope>
    <source>
        <strain evidence="3">ND06-05F</strain>
    </source>
</reference>